<evidence type="ECO:0000256" key="2">
    <source>
        <dbReference type="SAM" id="Phobius"/>
    </source>
</evidence>
<dbReference type="Pfam" id="PF07885">
    <property type="entry name" value="Ion_trans_2"/>
    <property type="match status" value="1"/>
</dbReference>
<dbReference type="Gene3D" id="1.10.287.70">
    <property type="match status" value="1"/>
</dbReference>
<evidence type="ECO:0000259" key="4">
    <source>
        <dbReference type="PROSITE" id="PS51201"/>
    </source>
</evidence>
<dbReference type="GO" id="GO:0006813">
    <property type="term" value="P:potassium ion transport"/>
    <property type="evidence" value="ECO:0007669"/>
    <property type="project" value="InterPro"/>
</dbReference>
<sequence>MTPAIETDRTQSESGTARSTLLRVRAAVALTGIIAVLSVVTGIVNIGSTGVSGPLAPFVPEAAARTAGFTGAMTGFLMSLSVYGLYRGYRVAWYSSVLLLPVTGVQGLAQSSVLSFPLVALSALAIPILLLNRRYFGRSVDLSVTQLASLAAVLAVQAYGTVGTYALRDEFNEVETALDAFYFTLVTASTVGYGDLTASSQVGRLFSMSVLLTGVASFGVALGTLLGPLIEAHLATALGNMTDKQLDLLENHYVVTGYGDLTEPILENLEGCEAVVVVEDPDDAKGLRDRGHEVVTADPSDEDPLRRLHIDRARGLIVATNNDAEDAMVILTARELNPGLRIVAAATDRENVRKLKRAGADAVLSPAVLGGHLLVESVFGDDDPERVVDTLLGEGPSGQ</sequence>
<feature type="domain" description="Toprim" evidence="3">
    <location>
        <begin position="273"/>
        <end position="348"/>
    </location>
</feature>
<dbReference type="EMBL" id="HF582854">
    <property type="protein sequence ID" value="CCQ36279.1"/>
    <property type="molecule type" value="Genomic_DNA"/>
</dbReference>
<feature type="transmembrane region" description="Helical" evidence="2">
    <location>
        <begin position="67"/>
        <end position="86"/>
    </location>
</feature>
<comment type="subcellular location">
    <subcellularLocation>
        <location evidence="1">Cell membrane</location>
        <topology evidence="1">Multi-pass membrane protein</topology>
    </subcellularLocation>
</comment>
<dbReference type="Proteomes" id="UP000011867">
    <property type="component" value="Chromosome"/>
</dbReference>
<feature type="domain" description="RCK N-terminal" evidence="4">
    <location>
        <begin position="250"/>
        <end position="364"/>
    </location>
</feature>
<dbReference type="InterPro" id="IPR006171">
    <property type="entry name" value="TOPRIM_dom"/>
</dbReference>
<dbReference type="Pfam" id="PF02254">
    <property type="entry name" value="TrkA_N"/>
    <property type="match status" value="1"/>
</dbReference>
<dbReference type="InterPro" id="IPR013099">
    <property type="entry name" value="K_chnl_dom"/>
</dbReference>
<gene>
    <name evidence="5" type="primary">pchA1</name>
    <name evidence="5" type="ordered locus">Nmlp_2097</name>
</gene>
<feature type="transmembrane region" description="Helical" evidence="2">
    <location>
        <begin position="91"/>
        <end position="108"/>
    </location>
</feature>
<dbReference type="PROSITE" id="PS51201">
    <property type="entry name" value="RCK_N"/>
    <property type="match status" value="1"/>
</dbReference>
<dbReference type="KEGG" id="nmo:Nmlp_2097"/>
<feature type="transmembrane region" description="Helical" evidence="2">
    <location>
        <begin position="26"/>
        <end position="47"/>
    </location>
</feature>
<feature type="transmembrane region" description="Helical" evidence="2">
    <location>
        <begin position="180"/>
        <end position="198"/>
    </location>
</feature>
<keyword evidence="2" id="KW-0812">Transmembrane</keyword>
<evidence type="ECO:0000256" key="1">
    <source>
        <dbReference type="ARBA" id="ARBA00004651"/>
    </source>
</evidence>
<proteinExistence type="predicted"/>
<dbReference type="GO" id="GO:0005886">
    <property type="term" value="C:plasma membrane"/>
    <property type="evidence" value="ECO:0007669"/>
    <property type="project" value="UniProtKB-SubCell"/>
</dbReference>
<reference evidence="5 6" key="1">
    <citation type="journal article" date="2013" name="Genome Announc.">
        <title>Genome of the haloarchaeon Natronomonas moolapensis, a neutrophilic member of a previously haloalkaliphilic genus.</title>
        <authorList>
            <person name="Dyall-Smith M.L."/>
            <person name="Pfeiffer F."/>
            <person name="Oberwinkler T."/>
            <person name="Klee K."/>
            <person name="Rampp M."/>
            <person name="Palm P."/>
            <person name="Gross K."/>
            <person name="Schuster S.C."/>
            <person name="Oesterhelt D."/>
        </authorList>
    </citation>
    <scope>NUCLEOTIDE SEQUENCE [LARGE SCALE GENOMIC DNA]</scope>
    <source>
        <strain evidence="6">DSM 18674 / JCM 14361 / 8.8.11</strain>
    </source>
</reference>
<keyword evidence="2" id="KW-0472">Membrane</keyword>
<dbReference type="Gene3D" id="3.40.50.720">
    <property type="entry name" value="NAD(P)-binding Rossmann-like Domain"/>
    <property type="match status" value="1"/>
</dbReference>
<keyword evidence="2" id="KW-1133">Transmembrane helix</keyword>
<feature type="transmembrane region" description="Helical" evidence="2">
    <location>
        <begin position="210"/>
        <end position="230"/>
    </location>
</feature>
<dbReference type="AlphaFoldDB" id="M1Y1C3"/>
<protein>
    <submittedName>
        <fullName evidence="5">Ion channel pore / TrkA domain protein</fullName>
    </submittedName>
</protein>
<name>M1Y1C3_NATM8</name>
<dbReference type="InterPro" id="IPR050721">
    <property type="entry name" value="Trk_Ktr_HKT_K-transport"/>
</dbReference>
<evidence type="ECO:0000313" key="6">
    <source>
        <dbReference type="Proteomes" id="UP000011867"/>
    </source>
</evidence>
<feature type="transmembrane region" description="Helical" evidence="2">
    <location>
        <begin position="114"/>
        <end position="131"/>
    </location>
</feature>
<dbReference type="PANTHER" id="PTHR43833:SF9">
    <property type="entry name" value="POTASSIUM CHANNEL PROTEIN YUGO-RELATED"/>
    <property type="match status" value="1"/>
</dbReference>
<dbReference type="InterPro" id="IPR003148">
    <property type="entry name" value="RCK_N"/>
</dbReference>
<feature type="transmembrane region" description="Helical" evidence="2">
    <location>
        <begin position="143"/>
        <end position="160"/>
    </location>
</feature>
<dbReference type="SUPFAM" id="SSF81324">
    <property type="entry name" value="Voltage-gated potassium channels"/>
    <property type="match status" value="1"/>
</dbReference>
<evidence type="ECO:0000313" key="5">
    <source>
        <dbReference type="EMBL" id="CCQ36279.1"/>
    </source>
</evidence>
<dbReference type="InterPro" id="IPR036291">
    <property type="entry name" value="NAD(P)-bd_dom_sf"/>
</dbReference>
<evidence type="ECO:0000259" key="3">
    <source>
        <dbReference type="PROSITE" id="PS50880"/>
    </source>
</evidence>
<dbReference type="eggNOG" id="arCOG01958">
    <property type="taxonomic scope" value="Archaea"/>
</dbReference>
<dbReference type="SUPFAM" id="SSF51735">
    <property type="entry name" value="NAD(P)-binding Rossmann-fold domains"/>
    <property type="match status" value="1"/>
</dbReference>
<organism evidence="5 6">
    <name type="scientific">Natronomonas moolapensis (strain DSM 18674 / CECT 7526 / JCM 14361 / 8.8.11)</name>
    <dbReference type="NCBI Taxonomy" id="268739"/>
    <lineage>
        <taxon>Archaea</taxon>
        <taxon>Methanobacteriati</taxon>
        <taxon>Methanobacteriota</taxon>
        <taxon>Stenosarchaea group</taxon>
        <taxon>Halobacteria</taxon>
        <taxon>Halobacteriales</taxon>
        <taxon>Natronomonadaceae</taxon>
        <taxon>Natronomonas</taxon>
    </lineage>
</organism>
<keyword evidence="6" id="KW-1185">Reference proteome</keyword>
<dbReference type="STRING" id="268739.Nmlp_2097"/>
<dbReference type="PROSITE" id="PS50880">
    <property type="entry name" value="TOPRIM"/>
    <property type="match status" value="1"/>
</dbReference>
<dbReference type="PANTHER" id="PTHR43833">
    <property type="entry name" value="POTASSIUM CHANNEL PROTEIN 2-RELATED-RELATED"/>
    <property type="match status" value="1"/>
</dbReference>
<dbReference type="HOGENOM" id="CLU_057267_1_0_2"/>
<accession>M1Y1C3</accession>